<dbReference type="PRINTS" id="PR01853">
    <property type="entry name" value="YAJCTRNLCASE"/>
</dbReference>
<evidence type="ECO:0000256" key="4">
    <source>
        <dbReference type="ARBA" id="ARBA00022448"/>
    </source>
</evidence>
<evidence type="ECO:0000256" key="8">
    <source>
        <dbReference type="ARBA" id="ARBA00022989"/>
    </source>
</evidence>
<keyword evidence="10 11" id="KW-0472">Membrane</keyword>
<comment type="subcellular location">
    <subcellularLocation>
        <location evidence="1">Cell membrane</location>
        <topology evidence="1">Single-pass membrane protein</topology>
    </subcellularLocation>
</comment>
<dbReference type="AlphaFoldDB" id="A0A937I037"/>
<evidence type="ECO:0000256" key="10">
    <source>
        <dbReference type="ARBA" id="ARBA00023136"/>
    </source>
</evidence>
<dbReference type="NCBIfam" id="TIGR00739">
    <property type="entry name" value="yajC"/>
    <property type="match status" value="1"/>
</dbReference>
<evidence type="ECO:0000313" key="13">
    <source>
        <dbReference type="Proteomes" id="UP000744438"/>
    </source>
</evidence>
<organism evidence="12 13">
    <name type="scientific">SAR86 cluster bacterium</name>
    <dbReference type="NCBI Taxonomy" id="2030880"/>
    <lineage>
        <taxon>Bacteria</taxon>
        <taxon>Pseudomonadati</taxon>
        <taxon>Pseudomonadota</taxon>
        <taxon>Gammaproteobacteria</taxon>
        <taxon>SAR86 cluster</taxon>
    </lineage>
</organism>
<comment type="similarity">
    <text evidence="2">Belongs to the YajC family.</text>
</comment>
<feature type="transmembrane region" description="Helical" evidence="11">
    <location>
        <begin position="15"/>
        <end position="35"/>
    </location>
</feature>
<evidence type="ECO:0000313" key="12">
    <source>
        <dbReference type="EMBL" id="MBL6811605.1"/>
    </source>
</evidence>
<evidence type="ECO:0000256" key="3">
    <source>
        <dbReference type="ARBA" id="ARBA00014962"/>
    </source>
</evidence>
<evidence type="ECO:0000256" key="2">
    <source>
        <dbReference type="ARBA" id="ARBA00006742"/>
    </source>
</evidence>
<accession>A0A937I037</accession>
<dbReference type="GO" id="GO:0015031">
    <property type="term" value="P:protein transport"/>
    <property type="evidence" value="ECO:0007669"/>
    <property type="project" value="UniProtKB-KW"/>
</dbReference>
<dbReference type="PANTHER" id="PTHR33909">
    <property type="entry name" value="SEC TRANSLOCON ACCESSORY COMPLEX SUBUNIT YAJC"/>
    <property type="match status" value="1"/>
</dbReference>
<gene>
    <name evidence="12" type="primary">yajC</name>
    <name evidence="12" type="ORF">ISQ63_01825</name>
</gene>
<dbReference type="Pfam" id="PF02699">
    <property type="entry name" value="YajC"/>
    <property type="match status" value="1"/>
</dbReference>
<keyword evidence="8 11" id="KW-1133">Transmembrane helix</keyword>
<protein>
    <recommendedName>
        <fullName evidence="3">Sec translocon accessory complex subunit YajC</fullName>
    </recommendedName>
</protein>
<evidence type="ECO:0000256" key="11">
    <source>
        <dbReference type="SAM" id="Phobius"/>
    </source>
</evidence>
<dbReference type="SMART" id="SM01323">
    <property type="entry name" value="YajC"/>
    <property type="match status" value="1"/>
</dbReference>
<evidence type="ECO:0000256" key="7">
    <source>
        <dbReference type="ARBA" id="ARBA00022927"/>
    </source>
</evidence>
<dbReference type="EMBL" id="JADHQC010000006">
    <property type="protein sequence ID" value="MBL6811605.1"/>
    <property type="molecule type" value="Genomic_DNA"/>
</dbReference>
<proteinExistence type="inferred from homology"/>
<dbReference type="InterPro" id="IPR003849">
    <property type="entry name" value="Preprotein_translocase_YajC"/>
</dbReference>
<keyword evidence="5" id="KW-1003">Cell membrane</keyword>
<name>A0A937I037_9GAMM</name>
<comment type="caution">
    <text evidence="12">The sequence shown here is derived from an EMBL/GenBank/DDBJ whole genome shotgun (WGS) entry which is preliminary data.</text>
</comment>
<dbReference type="GO" id="GO:0005886">
    <property type="term" value="C:plasma membrane"/>
    <property type="evidence" value="ECO:0007669"/>
    <property type="project" value="UniProtKB-SubCell"/>
</dbReference>
<dbReference type="Proteomes" id="UP000744438">
    <property type="component" value="Unassembled WGS sequence"/>
</dbReference>
<keyword evidence="9" id="KW-0811">Translocation</keyword>
<sequence>MKETEIVMAQQTPSFFGPQLILLIGFVAIMYFLIIRPQNKRLKAQKEMIESLSVGDEVIASGGMVCVITKMNDDFLTVRANDTVLTIQRESVSNVLPKGTIKSL</sequence>
<evidence type="ECO:0000256" key="1">
    <source>
        <dbReference type="ARBA" id="ARBA00004162"/>
    </source>
</evidence>
<evidence type="ECO:0000256" key="5">
    <source>
        <dbReference type="ARBA" id="ARBA00022475"/>
    </source>
</evidence>
<keyword evidence="7" id="KW-0653">Protein transport</keyword>
<evidence type="ECO:0000256" key="9">
    <source>
        <dbReference type="ARBA" id="ARBA00023010"/>
    </source>
</evidence>
<dbReference type="PANTHER" id="PTHR33909:SF1">
    <property type="entry name" value="SEC TRANSLOCON ACCESSORY COMPLEX SUBUNIT YAJC"/>
    <property type="match status" value="1"/>
</dbReference>
<keyword evidence="4" id="KW-0813">Transport</keyword>
<evidence type="ECO:0000256" key="6">
    <source>
        <dbReference type="ARBA" id="ARBA00022692"/>
    </source>
</evidence>
<keyword evidence="6 11" id="KW-0812">Transmembrane</keyword>
<reference evidence="12" key="1">
    <citation type="submission" date="2020-10" db="EMBL/GenBank/DDBJ databases">
        <title>Microbiome of the Black Sea water column analyzed by genome centric metagenomics.</title>
        <authorList>
            <person name="Cabello-Yeves P.J."/>
            <person name="Callieri C."/>
            <person name="Picazo A."/>
            <person name="Mehrshad M."/>
            <person name="Haro-Moreno J.M."/>
            <person name="Roda-Garcia J."/>
            <person name="Dzembekova N."/>
            <person name="Slabakova V."/>
            <person name="Slabakova N."/>
            <person name="Moncheva S."/>
            <person name="Rodriguez-Valera F."/>
        </authorList>
    </citation>
    <scope>NUCLEOTIDE SEQUENCE</scope>
    <source>
        <strain evidence="12">BS307-5m-G49</strain>
    </source>
</reference>